<comment type="caution">
    <text evidence="1">The sequence shown here is derived from an EMBL/GenBank/DDBJ whole genome shotgun (WGS) entry which is preliminary data.</text>
</comment>
<evidence type="ECO:0000313" key="2">
    <source>
        <dbReference type="Proteomes" id="UP000037035"/>
    </source>
</evidence>
<gene>
    <name evidence="1" type="ORF">VP01_9254g1</name>
</gene>
<dbReference type="Proteomes" id="UP000037035">
    <property type="component" value="Unassembled WGS sequence"/>
</dbReference>
<dbReference type="VEuPathDB" id="FungiDB:VP01_9254g1"/>
<proteinExistence type="predicted"/>
<organism evidence="1 2">
    <name type="scientific">Puccinia sorghi</name>
    <dbReference type="NCBI Taxonomy" id="27349"/>
    <lineage>
        <taxon>Eukaryota</taxon>
        <taxon>Fungi</taxon>
        <taxon>Dikarya</taxon>
        <taxon>Basidiomycota</taxon>
        <taxon>Pucciniomycotina</taxon>
        <taxon>Pucciniomycetes</taxon>
        <taxon>Pucciniales</taxon>
        <taxon>Pucciniaceae</taxon>
        <taxon>Puccinia</taxon>
    </lineage>
</organism>
<accession>A0A0L6U7T0</accession>
<reference evidence="1 2" key="1">
    <citation type="submission" date="2015-08" db="EMBL/GenBank/DDBJ databases">
        <title>Next Generation Sequencing and Analysis of the Genome of Puccinia sorghi L Schw, the Causal Agent of Maize Common Rust.</title>
        <authorList>
            <person name="Rochi L."/>
            <person name="Burguener G."/>
            <person name="Darino M."/>
            <person name="Turjanski A."/>
            <person name="Kreff E."/>
            <person name="Dieguez M.J."/>
            <person name="Sacco F."/>
        </authorList>
    </citation>
    <scope>NUCLEOTIDE SEQUENCE [LARGE SCALE GENOMIC DNA]</scope>
    <source>
        <strain evidence="1 2">RO10H11247</strain>
    </source>
</reference>
<evidence type="ECO:0000313" key="1">
    <source>
        <dbReference type="EMBL" id="KNZ44347.1"/>
    </source>
</evidence>
<protein>
    <submittedName>
        <fullName evidence="1">Uncharacterized protein</fullName>
    </submittedName>
</protein>
<sequence>CAKSGNKGVNASSERIRTSSRDYEDVCAAQKANLEEQTRVTSIVAAVAKKFNPSNILKLEGSNLRQWERMLWLHASERFGNTDFFAPEDGVVSNPANKKIGRGIINSLVHTDLTYDLLDLPSLAAVFDHLMLKFHVVNREAQIQAWLSFINTEPGKNKNTAKLHKAFRNTVWYSSMLKN</sequence>
<dbReference type="OrthoDB" id="2507272at2759"/>
<feature type="non-terminal residue" evidence="1">
    <location>
        <position position="1"/>
    </location>
</feature>
<dbReference type="AlphaFoldDB" id="A0A0L6U7T0"/>
<keyword evidence="2" id="KW-1185">Reference proteome</keyword>
<dbReference type="EMBL" id="LAVV01014887">
    <property type="protein sequence ID" value="KNZ44347.1"/>
    <property type="molecule type" value="Genomic_DNA"/>
</dbReference>
<name>A0A0L6U7T0_9BASI</name>